<proteinExistence type="predicted"/>
<accession>A0A8H3XBQ5</accession>
<reference evidence="1 2" key="1">
    <citation type="journal article" date="2019" name="Environ. Microbiol.">
        <title>At the nexus of three kingdoms: the genome of the mycorrhizal fungus Gigaspora margarita provides insights into plant, endobacterial and fungal interactions.</title>
        <authorList>
            <person name="Venice F."/>
            <person name="Ghignone S."/>
            <person name="Salvioli di Fossalunga A."/>
            <person name="Amselem J."/>
            <person name="Novero M."/>
            <person name="Xianan X."/>
            <person name="Sedzielewska Toro K."/>
            <person name="Morin E."/>
            <person name="Lipzen A."/>
            <person name="Grigoriev I.V."/>
            <person name="Henrissat B."/>
            <person name="Martin F.M."/>
            <person name="Bonfante P."/>
        </authorList>
    </citation>
    <scope>NUCLEOTIDE SEQUENCE [LARGE SCALE GENOMIC DNA]</scope>
    <source>
        <strain evidence="1 2">BEG34</strain>
    </source>
</reference>
<dbReference type="AlphaFoldDB" id="A0A8H3XBQ5"/>
<dbReference type="SUPFAM" id="SSF53335">
    <property type="entry name" value="S-adenosyl-L-methionine-dependent methyltransferases"/>
    <property type="match status" value="1"/>
</dbReference>
<comment type="caution">
    <text evidence="1">The sequence shown here is derived from an EMBL/GenBank/DDBJ whole genome shotgun (WGS) entry which is preliminary data.</text>
</comment>
<gene>
    <name evidence="1" type="ORF">F8M41_003159</name>
</gene>
<dbReference type="Gene3D" id="3.40.50.150">
    <property type="entry name" value="Vaccinia Virus protein VP39"/>
    <property type="match status" value="1"/>
</dbReference>
<dbReference type="GO" id="GO:0032259">
    <property type="term" value="P:methylation"/>
    <property type="evidence" value="ECO:0007669"/>
    <property type="project" value="UniProtKB-KW"/>
</dbReference>
<dbReference type="Proteomes" id="UP000439903">
    <property type="component" value="Unassembled WGS sequence"/>
</dbReference>
<organism evidence="1 2">
    <name type="scientific">Gigaspora margarita</name>
    <dbReference type="NCBI Taxonomy" id="4874"/>
    <lineage>
        <taxon>Eukaryota</taxon>
        <taxon>Fungi</taxon>
        <taxon>Fungi incertae sedis</taxon>
        <taxon>Mucoromycota</taxon>
        <taxon>Glomeromycotina</taxon>
        <taxon>Glomeromycetes</taxon>
        <taxon>Diversisporales</taxon>
        <taxon>Gigasporaceae</taxon>
        <taxon>Gigaspora</taxon>
    </lineage>
</organism>
<keyword evidence="2" id="KW-1185">Reference proteome</keyword>
<evidence type="ECO:0000313" key="2">
    <source>
        <dbReference type="Proteomes" id="UP000439903"/>
    </source>
</evidence>
<keyword evidence="1" id="KW-0489">Methyltransferase</keyword>
<name>A0A8H3XBQ5_GIGMA</name>
<dbReference type="GO" id="GO:0008168">
    <property type="term" value="F:methyltransferase activity"/>
    <property type="evidence" value="ECO:0007669"/>
    <property type="project" value="UniProtKB-KW"/>
</dbReference>
<keyword evidence="1" id="KW-0808">Transferase</keyword>
<sequence length="105" mass="12147">MGISILTISLQAHNVNLNVVELDLVVYNFAVNYFDLKHEYKINFQNRHELINNTDSQIYNYVLHDAFTRGSVPLTLFSIEALEQIKRILKKNGGLALVFILRTMH</sequence>
<dbReference type="EMBL" id="WTPW01001275">
    <property type="protein sequence ID" value="KAF0445469.1"/>
    <property type="molecule type" value="Genomic_DNA"/>
</dbReference>
<evidence type="ECO:0000313" key="1">
    <source>
        <dbReference type="EMBL" id="KAF0445469.1"/>
    </source>
</evidence>
<dbReference type="OrthoDB" id="2016285at2759"/>
<protein>
    <submittedName>
        <fullName evidence="1">S-adenosyl-L-methionine-dependent methyltransferase</fullName>
    </submittedName>
</protein>
<dbReference type="InterPro" id="IPR029063">
    <property type="entry name" value="SAM-dependent_MTases_sf"/>
</dbReference>